<gene>
    <name evidence="2" type="ORF">SFRICE_012810</name>
</gene>
<name>A0A2H1VUU3_SPOFR</name>
<proteinExistence type="predicted"/>
<feature type="chain" id="PRO_5013688805" evidence="1">
    <location>
        <begin position="38"/>
        <end position="156"/>
    </location>
</feature>
<sequence length="156" mass="17631">MEWSTLNLLQSPVSFYRVKMKYLFPLLLLFVFELCEGRVAQQTETIVVPESSDVKNPPLKFECKFRTLQGGDAYPSVVVRWNGQIQRMTWNSAGEVTYEQNYVYPVAFHVYPSSGGLSGGSNSVPTDPFFDAPVISDAYTFDDIVASFKSNCVRPY</sequence>
<organism evidence="2">
    <name type="scientific">Spodoptera frugiperda</name>
    <name type="common">Fall armyworm</name>
    <dbReference type="NCBI Taxonomy" id="7108"/>
    <lineage>
        <taxon>Eukaryota</taxon>
        <taxon>Metazoa</taxon>
        <taxon>Ecdysozoa</taxon>
        <taxon>Arthropoda</taxon>
        <taxon>Hexapoda</taxon>
        <taxon>Insecta</taxon>
        <taxon>Pterygota</taxon>
        <taxon>Neoptera</taxon>
        <taxon>Endopterygota</taxon>
        <taxon>Lepidoptera</taxon>
        <taxon>Glossata</taxon>
        <taxon>Ditrysia</taxon>
        <taxon>Noctuoidea</taxon>
        <taxon>Noctuidae</taxon>
        <taxon>Amphipyrinae</taxon>
        <taxon>Spodoptera</taxon>
    </lineage>
</organism>
<dbReference type="EMBL" id="ODYU01004585">
    <property type="protein sequence ID" value="SOQ44609.1"/>
    <property type="molecule type" value="Genomic_DNA"/>
</dbReference>
<accession>A0A2H1VUU3</accession>
<dbReference type="AlphaFoldDB" id="A0A2H1VUU3"/>
<protein>
    <submittedName>
        <fullName evidence="2">SFRICE_012810</fullName>
    </submittedName>
</protein>
<evidence type="ECO:0000313" key="2">
    <source>
        <dbReference type="EMBL" id="SOQ44609.1"/>
    </source>
</evidence>
<evidence type="ECO:0000256" key="1">
    <source>
        <dbReference type="SAM" id="SignalP"/>
    </source>
</evidence>
<reference evidence="2" key="1">
    <citation type="submission" date="2016-07" db="EMBL/GenBank/DDBJ databases">
        <authorList>
            <person name="Bretaudeau A."/>
        </authorList>
    </citation>
    <scope>NUCLEOTIDE SEQUENCE</scope>
    <source>
        <strain evidence="2">Rice</strain>
        <tissue evidence="2">Whole body</tissue>
    </source>
</reference>
<keyword evidence="1" id="KW-0732">Signal</keyword>
<feature type="signal peptide" evidence="1">
    <location>
        <begin position="1"/>
        <end position="37"/>
    </location>
</feature>